<dbReference type="GO" id="GO:0005524">
    <property type="term" value="F:ATP binding"/>
    <property type="evidence" value="ECO:0007669"/>
    <property type="project" value="InterPro"/>
</dbReference>
<evidence type="ECO:0000259" key="1">
    <source>
        <dbReference type="Pfam" id="PF13304"/>
    </source>
</evidence>
<dbReference type="PANTHER" id="PTHR43581:SF2">
    <property type="entry name" value="EXCINUCLEASE ATPASE SUBUNIT"/>
    <property type="match status" value="1"/>
</dbReference>
<gene>
    <name evidence="2" type="ORF">PN36_26600</name>
</gene>
<dbReference type="InterPro" id="IPR051396">
    <property type="entry name" value="Bact_Antivir_Def_Nuclease"/>
</dbReference>
<dbReference type="SUPFAM" id="SSF52540">
    <property type="entry name" value="P-loop containing nucleoside triphosphate hydrolases"/>
    <property type="match status" value="1"/>
</dbReference>
<sequence>MIQQLTIENFTIFRSLSGQPHAPLNVIIGENDTGKTHLLKLLYAIVRSLEEYQKKSVASPQFAMNLAKKLQWVFLPQKMELGHLVSLGTNRLKVNMQIQGKELQFEFGKKTKSQIKKLSFSSEHKVKAIFLPPKEILSIFDAIVATREDKEIPAFDDTYLDLVRDFRQPATSGQLQHQAIWHSLSEATGESEIVVEKDGSIWFVRGSEKYNVHQIAEGIRKIAILHRLMHNEMLNEHSVLFVDEPEVNLHPKAMVLLADFLYQLSESGIQVYLSTHSYFVLKRLEQLARRHDKDFLLIALRRLDAQSVASFHRLKEGLPDNPIVEQSVALYQEDVELYQSKLKD</sequence>
<organism evidence="2 3">
    <name type="scientific">Candidatus Thiomargarita nelsonii</name>
    <dbReference type="NCBI Taxonomy" id="1003181"/>
    <lineage>
        <taxon>Bacteria</taxon>
        <taxon>Pseudomonadati</taxon>
        <taxon>Pseudomonadota</taxon>
        <taxon>Gammaproteobacteria</taxon>
        <taxon>Thiotrichales</taxon>
        <taxon>Thiotrichaceae</taxon>
        <taxon>Thiomargarita</taxon>
    </lineage>
</organism>
<dbReference type="InterPro" id="IPR003959">
    <property type="entry name" value="ATPase_AAA_core"/>
</dbReference>
<comment type="caution">
    <text evidence="2">The sequence shown here is derived from an EMBL/GenBank/DDBJ whole genome shotgun (WGS) entry which is preliminary data.</text>
</comment>
<reference evidence="2 3" key="1">
    <citation type="journal article" date="2016" name="Front. Microbiol.">
        <title>Single-Cell (Meta-)Genomics of a Dimorphic Candidatus Thiomargarita nelsonii Reveals Genomic Plasticity.</title>
        <authorList>
            <person name="Flood B.E."/>
            <person name="Fliss P."/>
            <person name="Jones D.S."/>
            <person name="Dick G.J."/>
            <person name="Jain S."/>
            <person name="Kaster A.K."/>
            <person name="Winkel M."/>
            <person name="Mussmann M."/>
            <person name="Bailey J."/>
        </authorList>
    </citation>
    <scope>NUCLEOTIDE SEQUENCE [LARGE SCALE GENOMIC DNA]</scope>
    <source>
        <strain evidence="2">Hydrate Ridge</strain>
    </source>
</reference>
<evidence type="ECO:0000313" key="2">
    <source>
        <dbReference type="EMBL" id="KHD06641.1"/>
    </source>
</evidence>
<name>A0A0A6RRX7_9GAMM</name>
<protein>
    <recommendedName>
        <fullName evidence="1">ATPase AAA-type core domain-containing protein</fullName>
    </recommendedName>
</protein>
<dbReference type="PANTHER" id="PTHR43581">
    <property type="entry name" value="ATP/GTP PHOSPHATASE"/>
    <property type="match status" value="1"/>
</dbReference>
<feature type="domain" description="ATPase AAA-type core" evidence="1">
    <location>
        <begin position="211"/>
        <end position="281"/>
    </location>
</feature>
<dbReference type="AlphaFoldDB" id="A0A0A6RRX7"/>
<dbReference type="InterPro" id="IPR027417">
    <property type="entry name" value="P-loop_NTPase"/>
</dbReference>
<dbReference type="EMBL" id="JSZA02000157">
    <property type="protein sequence ID" value="KHD06641.1"/>
    <property type="molecule type" value="Genomic_DNA"/>
</dbReference>
<accession>A0A0A6RRX7</accession>
<evidence type="ECO:0000313" key="3">
    <source>
        <dbReference type="Proteomes" id="UP000030428"/>
    </source>
</evidence>
<dbReference type="Gene3D" id="3.40.50.300">
    <property type="entry name" value="P-loop containing nucleotide triphosphate hydrolases"/>
    <property type="match status" value="1"/>
</dbReference>
<dbReference type="GO" id="GO:0016887">
    <property type="term" value="F:ATP hydrolysis activity"/>
    <property type="evidence" value="ECO:0007669"/>
    <property type="project" value="InterPro"/>
</dbReference>
<proteinExistence type="predicted"/>
<dbReference type="Pfam" id="PF13304">
    <property type="entry name" value="AAA_21"/>
    <property type="match status" value="1"/>
</dbReference>
<dbReference type="Proteomes" id="UP000030428">
    <property type="component" value="Unassembled WGS sequence"/>
</dbReference>
<keyword evidence="3" id="KW-1185">Reference proteome</keyword>